<comment type="caution">
    <text evidence="2">The sequence shown here is derived from an EMBL/GenBank/DDBJ whole genome shotgun (WGS) entry which is preliminary data.</text>
</comment>
<dbReference type="Gene3D" id="2.60.120.10">
    <property type="entry name" value="Jelly Rolls"/>
    <property type="match status" value="1"/>
</dbReference>
<keyword evidence="3" id="KW-1185">Reference proteome</keyword>
<dbReference type="Pfam" id="PF00027">
    <property type="entry name" value="cNMP_binding"/>
    <property type="match status" value="1"/>
</dbReference>
<gene>
    <name evidence="2" type="ORF">WJT86_00675</name>
</gene>
<evidence type="ECO:0000259" key="1">
    <source>
        <dbReference type="PROSITE" id="PS50042"/>
    </source>
</evidence>
<reference evidence="2 3" key="1">
    <citation type="submission" date="2024-04" db="EMBL/GenBank/DDBJ databases">
        <title>A novel species isolated from cricket.</title>
        <authorList>
            <person name="Wang H.-C."/>
        </authorList>
    </citation>
    <scope>NUCLEOTIDE SEQUENCE [LARGE SCALE GENOMIC DNA]</scope>
    <source>
        <strain evidence="2 3">WL0021</strain>
    </source>
</reference>
<sequence length="154" mass="17189">MALGDDISILAETELFNLFEVEALRLIAFAAERRSLKKDDLLFRKGDRADCGYVVISGSLRVEKEHNDKTAIIAKPGTLIGRLALFVRNVRPATATALEPSELLRISPTLLRKVLEEFPDCANAAHDALSADLIEFTENLEKVRHLFEDDEPNN</sequence>
<dbReference type="CDD" id="cd00038">
    <property type="entry name" value="CAP_ED"/>
    <property type="match status" value="1"/>
</dbReference>
<dbReference type="SMART" id="SM00100">
    <property type="entry name" value="cNMP"/>
    <property type="match status" value="1"/>
</dbReference>
<name>A0ABV0BJ55_9HYPH</name>
<evidence type="ECO:0000313" key="2">
    <source>
        <dbReference type="EMBL" id="MEN3929570.1"/>
    </source>
</evidence>
<dbReference type="PANTHER" id="PTHR10217">
    <property type="entry name" value="VOLTAGE AND LIGAND GATED POTASSIUM CHANNEL"/>
    <property type="match status" value="1"/>
</dbReference>
<dbReference type="PANTHER" id="PTHR10217:SF435">
    <property type="entry name" value="POTASSIUM VOLTAGE-GATED CHANNEL PROTEIN EAG"/>
    <property type="match status" value="1"/>
</dbReference>
<dbReference type="RefSeq" id="WP_346335568.1">
    <property type="nucleotide sequence ID" value="NZ_JBBYXI010000001.1"/>
</dbReference>
<dbReference type="InterPro" id="IPR018490">
    <property type="entry name" value="cNMP-bd_dom_sf"/>
</dbReference>
<dbReference type="SUPFAM" id="SSF51206">
    <property type="entry name" value="cAMP-binding domain-like"/>
    <property type="match status" value="1"/>
</dbReference>
<dbReference type="InterPro" id="IPR050818">
    <property type="entry name" value="KCNH_animal-type"/>
</dbReference>
<dbReference type="InterPro" id="IPR014710">
    <property type="entry name" value="RmlC-like_jellyroll"/>
</dbReference>
<feature type="domain" description="Cyclic nucleotide-binding" evidence="1">
    <location>
        <begin position="15"/>
        <end position="115"/>
    </location>
</feature>
<dbReference type="Proteomes" id="UP001418637">
    <property type="component" value="Unassembled WGS sequence"/>
</dbReference>
<organism evidence="2 3">
    <name type="scientific">Hohaiivirga grylli</name>
    <dbReference type="NCBI Taxonomy" id="3133970"/>
    <lineage>
        <taxon>Bacteria</taxon>
        <taxon>Pseudomonadati</taxon>
        <taxon>Pseudomonadota</taxon>
        <taxon>Alphaproteobacteria</taxon>
        <taxon>Hyphomicrobiales</taxon>
        <taxon>Methylobacteriaceae</taxon>
        <taxon>Hohaiivirga</taxon>
    </lineage>
</organism>
<dbReference type="EMBL" id="JBBYXI010000001">
    <property type="protein sequence ID" value="MEN3929570.1"/>
    <property type="molecule type" value="Genomic_DNA"/>
</dbReference>
<proteinExistence type="predicted"/>
<evidence type="ECO:0000313" key="3">
    <source>
        <dbReference type="Proteomes" id="UP001418637"/>
    </source>
</evidence>
<dbReference type="PROSITE" id="PS50042">
    <property type="entry name" value="CNMP_BINDING_3"/>
    <property type="match status" value="1"/>
</dbReference>
<accession>A0ABV0BJ55</accession>
<dbReference type="InterPro" id="IPR000595">
    <property type="entry name" value="cNMP-bd_dom"/>
</dbReference>
<protein>
    <submittedName>
        <fullName evidence="2">Cyclic nucleotide-binding domain-containing protein</fullName>
    </submittedName>
</protein>